<gene>
    <name evidence="8" type="ORF">IV494_08330</name>
</gene>
<feature type="transmembrane region" description="Helical" evidence="7">
    <location>
        <begin position="74"/>
        <end position="91"/>
    </location>
</feature>
<dbReference type="InterPro" id="IPR000715">
    <property type="entry name" value="Glycosyl_transferase_4"/>
</dbReference>
<feature type="transmembrane region" description="Helical" evidence="7">
    <location>
        <begin position="39"/>
        <end position="62"/>
    </location>
</feature>
<name>A0ABS0FBV6_9FLAO</name>
<evidence type="ECO:0000256" key="4">
    <source>
        <dbReference type="ARBA" id="ARBA00022692"/>
    </source>
</evidence>
<evidence type="ECO:0000256" key="7">
    <source>
        <dbReference type="SAM" id="Phobius"/>
    </source>
</evidence>
<feature type="transmembrane region" description="Helical" evidence="7">
    <location>
        <begin position="126"/>
        <end position="142"/>
    </location>
</feature>
<dbReference type="Pfam" id="PF00953">
    <property type="entry name" value="Glycos_transf_4"/>
    <property type="match status" value="1"/>
</dbReference>
<evidence type="ECO:0000256" key="6">
    <source>
        <dbReference type="ARBA" id="ARBA00023136"/>
    </source>
</evidence>
<dbReference type="EMBL" id="JADPVI010000002">
    <property type="protein sequence ID" value="MBF8457189.1"/>
    <property type="molecule type" value="Genomic_DNA"/>
</dbReference>
<feature type="transmembrane region" description="Helical" evidence="7">
    <location>
        <begin position="103"/>
        <end position="120"/>
    </location>
</feature>
<feature type="transmembrane region" description="Helical" evidence="7">
    <location>
        <begin position="149"/>
        <end position="166"/>
    </location>
</feature>
<reference evidence="8 9" key="1">
    <citation type="submission" date="2020-11" db="EMBL/GenBank/DDBJ databases">
        <title>Kaistella gelatinilytica sp. nov., a flavobacterium isolated from Antarctic Soil.</title>
        <authorList>
            <person name="Li J."/>
        </authorList>
    </citation>
    <scope>NUCLEOTIDE SEQUENCE [LARGE SCALE GENOMIC DNA]</scope>
    <source>
        <strain evidence="8 9">G5-32</strain>
    </source>
</reference>
<sequence>MEYIIITIAFFLLMLVYFKIADKYNIIDKPNHRSAHTEITLRGGGIIFPIAYVFFMGFEMFIKKYGFSESPSPNYWIFGLGLLLICGISFIDDMMDLSSKIRLVFHFAAVTLLLYFINAFQLLPFWAIPICYILIIGILNAYNFMDGINGMSGIYSLVVLSSLWYVNQYLVEFVTADFIIYPMIAALVFLFFNFRKKAKCFLGDIGSMGIAFWIIALLALLMIKTEDYKWFLFLAVYGVETILTIMERLKLKENIFDAHRRHLYQLFANDKKVSHLVVSSVYALIQLLMNVVVISSHWSDWVIFSVILLPAIFCYIMLKSRLKRQILISK</sequence>
<feature type="transmembrane region" description="Helical" evidence="7">
    <location>
        <begin position="201"/>
        <end position="222"/>
    </location>
</feature>
<keyword evidence="4 7" id="KW-0812">Transmembrane</keyword>
<dbReference type="CDD" id="cd06854">
    <property type="entry name" value="GT_WbpL_WbcO_like"/>
    <property type="match status" value="1"/>
</dbReference>
<evidence type="ECO:0000313" key="8">
    <source>
        <dbReference type="EMBL" id="MBF8457189.1"/>
    </source>
</evidence>
<feature type="transmembrane region" description="Helical" evidence="7">
    <location>
        <begin position="178"/>
        <end position="194"/>
    </location>
</feature>
<feature type="transmembrane region" description="Helical" evidence="7">
    <location>
        <begin position="6"/>
        <end position="27"/>
    </location>
</feature>
<evidence type="ECO:0000256" key="1">
    <source>
        <dbReference type="ARBA" id="ARBA00004651"/>
    </source>
</evidence>
<comment type="caution">
    <text evidence="8">The sequence shown here is derived from an EMBL/GenBank/DDBJ whole genome shotgun (WGS) entry which is preliminary data.</text>
</comment>
<keyword evidence="6 7" id="KW-0472">Membrane</keyword>
<keyword evidence="9" id="KW-1185">Reference proteome</keyword>
<comment type="subcellular location">
    <subcellularLocation>
        <location evidence="1">Cell membrane</location>
        <topology evidence="1">Multi-pass membrane protein</topology>
    </subcellularLocation>
</comment>
<dbReference type="RefSeq" id="WP_196079701.1">
    <property type="nucleotide sequence ID" value="NZ_JADPVI010000002.1"/>
</dbReference>
<organism evidence="8 9">
    <name type="scientific">Kaistella gelatinilytica</name>
    <dbReference type="NCBI Taxonomy" id="2787636"/>
    <lineage>
        <taxon>Bacteria</taxon>
        <taxon>Pseudomonadati</taxon>
        <taxon>Bacteroidota</taxon>
        <taxon>Flavobacteriia</taxon>
        <taxon>Flavobacteriales</taxon>
        <taxon>Weeksellaceae</taxon>
        <taxon>Chryseobacterium group</taxon>
        <taxon>Kaistella</taxon>
    </lineage>
</organism>
<protein>
    <submittedName>
        <fullName evidence="8">Glycosyltransferase family 4 protein</fullName>
    </submittedName>
</protein>
<proteinExistence type="predicted"/>
<keyword evidence="3" id="KW-0808">Transferase</keyword>
<feature type="transmembrane region" description="Helical" evidence="7">
    <location>
        <begin position="301"/>
        <end position="318"/>
    </location>
</feature>
<dbReference type="PANTHER" id="PTHR22926">
    <property type="entry name" value="PHOSPHO-N-ACETYLMURAMOYL-PENTAPEPTIDE-TRANSFERASE"/>
    <property type="match status" value="1"/>
</dbReference>
<evidence type="ECO:0000256" key="2">
    <source>
        <dbReference type="ARBA" id="ARBA00022475"/>
    </source>
</evidence>
<keyword evidence="2" id="KW-1003">Cell membrane</keyword>
<dbReference type="Proteomes" id="UP000660070">
    <property type="component" value="Unassembled WGS sequence"/>
</dbReference>
<evidence type="ECO:0000256" key="3">
    <source>
        <dbReference type="ARBA" id="ARBA00022679"/>
    </source>
</evidence>
<keyword evidence="5 7" id="KW-1133">Transmembrane helix</keyword>
<dbReference type="PANTHER" id="PTHR22926:SF3">
    <property type="entry name" value="UNDECAPRENYL-PHOSPHATE ALPHA-N-ACETYLGLUCOSAMINYL 1-PHOSPHATE TRANSFERASE"/>
    <property type="match status" value="1"/>
</dbReference>
<feature type="transmembrane region" description="Helical" evidence="7">
    <location>
        <begin position="228"/>
        <end position="246"/>
    </location>
</feature>
<feature type="transmembrane region" description="Helical" evidence="7">
    <location>
        <begin position="273"/>
        <end position="295"/>
    </location>
</feature>
<evidence type="ECO:0000313" key="9">
    <source>
        <dbReference type="Proteomes" id="UP000660070"/>
    </source>
</evidence>
<evidence type="ECO:0000256" key="5">
    <source>
        <dbReference type="ARBA" id="ARBA00022989"/>
    </source>
</evidence>
<accession>A0ABS0FBV6</accession>